<dbReference type="InterPro" id="IPR052350">
    <property type="entry name" value="Metallo-dep_Lactonases"/>
</dbReference>
<sequence length="278" mass="31455">MRIDSHHHLWRYDPAEYDWISDEMSDLRRDFLNSELRSQLIEAKVDGSVAVQARQSLDETQWLLEMAQEAPILGVIGWAPIAAKDFPSILDDLRQNPLLKGLRHVVQAEPSQFLTSVDFQRGIHHLAGTDLVYDLLVYAHQLPEGIAFVDQFPAHSFVLDHMGKPAIARHEIDLWSRNVRELAQRPNVTCKVSGLVTEANRATWTPELLRPYFDVVLESFGPERLMIGTDWPVCTVGSSYSEWWHIVEGWTASLSPSEQASILGETATRVYRLSGASA</sequence>
<name>A0A7W8MT09_9BACT</name>
<protein>
    <submittedName>
        <fullName evidence="3">L-fuconolactonase</fullName>
        <ecNumber evidence="3">3.1.1.-</ecNumber>
    </submittedName>
</protein>
<accession>A0A7W8MT09</accession>
<proteinExistence type="inferred from homology"/>
<organism evidence="3 4">
    <name type="scientific">Tunturiibacter empetritectus</name>
    <dbReference type="NCBI Taxonomy" id="3069691"/>
    <lineage>
        <taxon>Bacteria</taxon>
        <taxon>Pseudomonadati</taxon>
        <taxon>Acidobacteriota</taxon>
        <taxon>Terriglobia</taxon>
        <taxon>Terriglobales</taxon>
        <taxon>Acidobacteriaceae</taxon>
        <taxon>Tunturiibacter</taxon>
    </lineage>
</organism>
<feature type="domain" description="Amidohydrolase-related" evidence="2">
    <location>
        <begin position="3"/>
        <end position="273"/>
    </location>
</feature>
<dbReference type="EC" id="3.1.1.-" evidence="3"/>
<dbReference type="Pfam" id="PF04909">
    <property type="entry name" value="Amidohydro_2"/>
    <property type="match status" value="1"/>
</dbReference>
<comment type="caution">
    <text evidence="3">The sequence shown here is derived from an EMBL/GenBank/DDBJ whole genome shotgun (WGS) entry which is preliminary data.</text>
</comment>
<evidence type="ECO:0000256" key="1">
    <source>
        <dbReference type="ARBA" id="ARBA00038310"/>
    </source>
</evidence>
<dbReference type="AlphaFoldDB" id="A0A7W8MT09"/>
<evidence type="ECO:0000313" key="3">
    <source>
        <dbReference type="EMBL" id="MBB5318415.1"/>
    </source>
</evidence>
<keyword evidence="4" id="KW-1185">Reference proteome</keyword>
<dbReference type="SUPFAM" id="SSF51556">
    <property type="entry name" value="Metallo-dependent hydrolases"/>
    <property type="match status" value="1"/>
</dbReference>
<keyword evidence="3" id="KW-0378">Hydrolase</keyword>
<dbReference type="GO" id="GO:0016787">
    <property type="term" value="F:hydrolase activity"/>
    <property type="evidence" value="ECO:0007669"/>
    <property type="project" value="UniProtKB-KW"/>
</dbReference>
<dbReference type="Proteomes" id="UP000568106">
    <property type="component" value="Unassembled WGS sequence"/>
</dbReference>
<dbReference type="PANTHER" id="PTHR43569">
    <property type="entry name" value="AMIDOHYDROLASE"/>
    <property type="match status" value="1"/>
</dbReference>
<evidence type="ECO:0000259" key="2">
    <source>
        <dbReference type="Pfam" id="PF04909"/>
    </source>
</evidence>
<dbReference type="Gene3D" id="3.20.20.140">
    <property type="entry name" value="Metal-dependent hydrolases"/>
    <property type="match status" value="1"/>
</dbReference>
<reference evidence="3" key="1">
    <citation type="submission" date="2020-08" db="EMBL/GenBank/DDBJ databases">
        <title>Genomic Encyclopedia of Type Strains, Phase IV (KMG-V): Genome sequencing to study the core and pangenomes of soil and plant-associated prokaryotes.</title>
        <authorList>
            <person name="Whitman W."/>
        </authorList>
    </citation>
    <scope>NUCLEOTIDE SEQUENCE [LARGE SCALE GENOMIC DNA]</scope>
    <source>
        <strain evidence="3">M8UP27</strain>
    </source>
</reference>
<comment type="similarity">
    <text evidence="1">Belongs to the metallo-dependent hydrolases superfamily.</text>
</comment>
<gene>
    <name evidence="3" type="ORF">HDF09_003112</name>
</gene>
<dbReference type="PANTHER" id="PTHR43569:SF2">
    <property type="entry name" value="AMIDOHYDROLASE-RELATED DOMAIN-CONTAINING PROTEIN"/>
    <property type="match status" value="1"/>
</dbReference>
<dbReference type="InterPro" id="IPR006680">
    <property type="entry name" value="Amidohydro-rel"/>
</dbReference>
<evidence type="ECO:0000313" key="4">
    <source>
        <dbReference type="Proteomes" id="UP000568106"/>
    </source>
</evidence>
<dbReference type="EMBL" id="JACHDY010000004">
    <property type="protein sequence ID" value="MBB5318415.1"/>
    <property type="molecule type" value="Genomic_DNA"/>
</dbReference>
<dbReference type="InterPro" id="IPR032466">
    <property type="entry name" value="Metal_Hydrolase"/>
</dbReference>